<organism evidence="8 9">
    <name type="scientific">Allokutzneria oryzae</name>
    <dbReference type="NCBI Taxonomy" id="1378989"/>
    <lineage>
        <taxon>Bacteria</taxon>
        <taxon>Bacillati</taxon>
        <taxon>Actinomycetota</taxon>
        <taxon>Actinomycetes</taxon>
        <taxon>Pseudonocardiales</taxon>
        <taxon>Pseudonocardiaceae</taxon>
        <taxon>Allokutzneria</taxon>
    </lineage>
</organism>
<comment type="similarity">
    <text evidence="2">Belongs to the DoxX family.</text>
</comment>
<keyword evidence="4 7" id="KW-0812">Transmembrane</keyword>
<feature type="transmembrane region" description="Helical" evidence="7">
    <location>
        <begin position="67"/>
        <end position="94"/>
    </location>
</feature>
<evidence type="ECO:0000256" key="1">
    <source>
        <dbReference type="ARBA" id="ARBA00004651"/>
    </source>
</evidence>
<reference evidence="8 9" key="1">
    <citation type="submission" date="2024-09" db="EMBL/GenBank/DDBJ databases">
        <authorList>
            <person name="Sun Q."/>
            <person name="Mori K."/>
        </authorList>
    </citation>
    <scope>NUCLEOTIDE SEQUENCE [LARGE SCALE GENOMIC DNA]</scope>
    <source>
        <strain evidence="8 9">TBRC 7907</strain>
    </source>
</reference>
<accession>A0ABV5ZV23</accession>
<evidence type="ECO:0000256" key="6">
    <source>
        <dbReference type="ARBA" id="ARBA00023136"/>
    </source>
</evidence>
<name>A0ABV5ZV23_9PSEU</name>
<dbReference type="RefSeq" id="WP_377851955.1">
    <property type="nucleotide sequence ID" value="NZ_JBHLZU010000010.1"/>
</dbReference>
<dbReference type="InterPro" id="IPR032808">
    <property type="entry name" value="DoxX"/>
</dbReference>
<keyword evidence="9" id="KW-1185">Reference proteome</keyword>
<evidence type="ECO:0000256" key="7">
    <source>
        <dbReference type="SAM" id="Phobius"/>
    </source>
</evidence>
<dbReference type="InterPro" id="IPR051907">
    <property type="entry name" value="DoxX-like_oxidoreductase"/>
</dbReference>
<dbReference type="PANTHER" id="PTHR33452">
    <property type="entry name" value="OXIDOREDUCTASE CATD-RELATED"/>
    <property type="match status" value="1"/>
</dbReference>
<comment type="caution">
    <text evidence="8">The sequence shown here is derived from an EMBL/GenBank/DDBJ whole genome shotgun (WGS) entry which is preliminary data.</text>
</comment>
<evidence type="ECO:0000256" key="5">
    <source>
        <dbReference type="ARBA" id="ARBA00022989"/>
    </source>
</evidence>
<keyword evidence="3" id="KW-1003">Cell membrane</keyword>
<keyword evidence="6 7" id="KW-0472">Membrane</keyword>
<sequence>MGKLVHSLRDAVLLIARIGIGVVFIAHGAMKLGDLGGTAAGFGQMGIPLPTLSAYFAAFVETFGGAALVLGALLPIVGVLLAVVTAGAIVFVHGKNGFFMPSGYEYVLTLTLAALALGFGGGGRYSVDAFLAARKGQAVSA</sequence>
<evidence type="ECO:0000256" key="3">
    <source>
        <dbReference type="ARBA" id="ARBA00022475"/>
    </source>
</evidence>
<gene>
    <name evidence="8" type="ORF">ACFFQA_12470</name>
</gene>
<evidence type="ECO:0000313" key="8">
    <source>
        <dbReference type="EMBL" id="MFB9904748.1"/>
    </source>
</evidence>
<evidence type="ECO:0000313" key="9">
    <source>
        <dbReference type="Proteomes" id="UP001589693"/>
    </source>
</evidence>
<proteinExistence type="inferred from homology"/>
<feature type="transmembrane region" description="Helical" evidence="7">
    <location>
        <begin position="42"/>
        <end position="60"/>
    </location>
</feature>
<feature type="transmembrane region" description="Helical" evidence="7">
    <location>
        <begin position="12"/>
        <end position="30"/>
    </location>
</feature>
<dbReference type="PANTHER" id="PTHR33452:SF1">
    <property type="entry name" value="INNER MEMBRANE PROTEIN YPHA-RELATED"/>
    <property type="match status" value="1"/>
</dbReference>
<evidence type="ECO:0000256" key="4">
    <source>
        <dbReference type="ARBA" id="ARBA00022692"/>
    </source>
</evidence>
<keyword evidence="5 7" id="KW-1133">Transmembrane helix</keyword>
<comment type="subcellular location">
    <subcellularLocation>
        <location evidence="1">Cell membrane</location>
        <topology evidence="1">Multi-pass membrane protein</topology>
    </subcellularLocation>
</comment>
<dbReference type="Pfam" id="PF07681">
    <property type="entry name" value="DoxX"/>
    <property type="match status" value="1"/>
</dbReference>
<protein>
    <submittedName>
        <fullName evidence="8">DoxX family protein</fullName>
    </submittedName>
</protein>
<feature type="transmembrane region" description="Helical" evidence="7">
    <location>
        <begin position="106"/>
        <end position="127"/>
    </location>
</feature>
<dbReference type="Proteomes" id="UP001589693">
    <property type="component" value="Unassembled WGS sequence"/>
</dbReference>
<evidence type="ECO:0000256" key="2">
    <source>
        <dbReference type="ARBA" id="ARBA00006679"/>
    </source>
</evidence>
<dbReference type="EMBL" id="JBHLZU010000010">
    <property type="protein sequence ID" value="MFB9904748.1"/>
    <property type="molecule type" value="Genomic_DNA"/>
</dbReference>